<dbReference type="InterPro" id="IPR001106">
    <property type="entry name" value="Aromatic_Lyase"/>
</dbReference>
<dbReference type="EMBL" id="JAJSOW010000107">
    <property type="protein sequence ID" value="KAI9156426.1"/>
    <property type="molecule type" value="Genomic_DNA"/>
</dbReference>
<evidence type="ECO:0000313" key="7">
    <source>
        <dbReference type="EMBL" id="KAI9156426.1"/>
    </source>
</evidence>
<reference evidence="7" key="1">
    <citation type="journal article" date="2022" name="Plant J.">
        <title>Strategies of tolerance reflected in two North American maple genomes.</title>
        <authorList>
            <person name="McEvoy S.L."/>
            <person name="Sezen U.U."/>
            <person name="Trouern-Trend A."/>
            <person name="McMahon S.M."/>
            <person name="Schaberg P.G."/>
            <person name="Yang J."/>
            <person name="Wegrzyn J.L."/>
            <person name="Swenson N.G."/>
        </authorList>
    </citation>
    <scope>NUCLEOTIDE SEQUENCE</scope>
    <source>
        <strain evidence="7">91603</strain>
    </source>
</reference>
<evidence type="ECO:0000256" key="3">
    <source>
        <dbReference type="ARBA" id="ARBA00011881"/>
    </source>
</evidence>
<keyword evidence="5" id="KW-0585">Phenylalanine catabolism</keyword>
<dbReference type="Pfam" id="PF00221">
    <property type="entry name" value="Lyase_aromatic"/>
    <property type="match status" value="1"/>
</dbReference>
<dbReference type="EC" id="4.3.1.24" evidence="4"/>
<evidence type="ECO:0000256" key="4">
    <source>
        <dbReference type="ARBA" id="ARBA00012139"/>
    </source>
</evidence>
<sequence length="72" mass="8154">MNGTPEFTDHLTQRLKHHPSQIEAAAIMEHFLDGNAYVKAAQKLHATDLLQKPKQDRYALRTSPHGLAPRLK</sequence>
<reference evidence="7" key="2">
    <citation type="submission" date="2023-02" db="EMBL/GenBank/DDBJ databases">
        <authorList>
            <person name="Swenson N.G."/>
            <person name="Wegrzyn J.L."/>
            <person name="Mcevoy S.L."/>
        </authorList>
    </citation>
    <scope>NUCLEOTIDE SEQUENCE</scope>
    <source>
        <strain evidence="7">91603</strain>
        <tissue evidence="7">Leaf</tissue>
    </source>
</reference>
<evidence type="ECO:0000256" key="5">
    <source>
        <dbReference type="ARBA" id="ARBA00023232"/>
    </source>
</evidence>
<dbReference type="GO" id="GO:0005737">
    <property type="term" value="C:cytoplasm"/>
    <property type="evidence" value="ECO:0007669"/>
    <property type="project" value="UniProtKB-SubCell"/>
</dbReference>
<dbReference type="SUPFAM" id="SSF48557">
    <property type="entry name" value="L-aspartase-like"/>
    <property type="match status" value="1"/>
</dbReference>
<evidence type="ECO:0000313" key="8">
    <source>
        <dbReference type="Proteomes" id="UP001064489"/>
    </source>
</evidence>
<dbReference type="PANTHER" id="PTHR10362">
    <property type="entry name" value="HISTIDINE AMMONIA-LYASE"/>
    <property type="match status" value="1"/>
</dbReference>
<dbReference type="InterPro" id="IPR008948">
    <property type="entry name" value="L-Aspartase-like"/>
</dbReference>
<dbReference type="GO" id="GO:0006559">
    <property type="term" value="P:L-phenylalanine catabolic process"/>
    <property type="evidence" value="ECO:0007669"/>
    <property type="project" value="UniProtKB-KW"/>
</dbReference>
<comment type="catalytic activity">
    <reaction evidence="6">
        <text>L-phenylalanine = (E)-cinnamate + NH4(+)</text>
        <dbReference type="Rhea" id="RHEA:21384"/>
        <dbReference type="ChEBI" id="CHEBI:15669"/>
        <dbReference type="ChEBI" id="CHEBI:28938"/>
        <dbReference type="ChEBI" id="CHEBI:58095"/>
        <dbReference type="EC" id="4.3.1.24"/>
    </reaction>
</comment>
<accession>A0AAD5I9I3</accession>
<protein>
    <recommendedName>
        <fullName evidence="4">phenylalanine ammonia-lyase</fullName>
        <ecNumber evidence="4">4.3.1.24</ecNumber>
    </recommendedName>
</protein>
<organism evidence="7 8">
    <name type="scientific">Acer negundo</name>
    <name type="common">Box elder</name>
    <dbReference type="NCBI Taxonomy" id="4023"/>
    <lineage>
        <taxon>Eukaryota</taxon>
        <taxon>Viridiplantae</taxon>
        <taxon>Streptophyta</taxon>
        <taxon>Embryophyta</taxon>
        <taxon>Tracheophyta</taxon>
        <taxon>Spermatophyta</taxon>
        <taxon>Magnoliopsida</taxon>
        <taxon>eudicotyledons</taxon>
        <taxon>Gunneridae</taxon>
        <taxon>Pentapetalae</taxon>
        <taxon>rosids</taxon>
        <taxon>malvids</taxon>
        <taxon>Sapindales</taxon>
        <taxon>Sapindaceae</taxon>
        <taxon>Hippocastanoideae</taxon>
        <taxon>Acereae</taxon>
        <taxon>Acer</taxon>
    </lineage>
</organism>
<comment type="subcellular location">
    <subcellularLocation>
        <location evidence="2">Cytoplasm</location>
    </subcellularLocation>
</comment>
<comment type="caution">
    <text evidence="7">The sequence shown here is derived from an EMBL/GenBank/DDBJ whole genome shotgun (WGS) entry which is preliminary data.</text>
</comment>
<keyword evidence="8" id="KW-1185">Reference proteome</keyword>
<gene>
    <name evidence="7" type="ORF">LWI28_006329</name>
</gene>
<comment type="subunit">
    <text evidence="3">Homotetramer.</text>
</comment>
<dbReference type="AlphaFoldDB" id="A0AAD5I9I3"/>
<proteinExistence type="predicted"/>
<evidence type="ECO:0000256" key="6">
    <source>
        <dbReference type="ARBA" id="ARBA00023537"/>
    </source>
</evidence>
<dbReference type="Proteomes" id="UP001064489">
    <property type="component" value="Chromosome 12"/>
</dbReference>
<evidence type="ECO:0000256" key="2">
    <source>
        <dbReference type="ARBA" id="ARBA00004496"/>
    </source>
</evidence>
<dbReference type="GO" id="GO:0045548">
    <property type="term" value="F:phenylalanine ammonia-lyase activity"/>
    <property type="evidence" value="ECO:0007669"/>
    <property type="project" value="UniProtKB-EC"/>
</dbReference>
<dbReference type="Gene3D" id="1.20.200.10">
    <property type="entry name" value="Fumarase/aspartase (Central domain)"/>
    <property type="match status" value="1"/>
</dbReference>
<name>A0AAD5I9I3_ACENE</name>
<evidence type="ECO:0000256" key="1">
    <source>
        <dbReference type="ARBA" id="ARBA00002235"/>
    </source>
</evidence>
<comment type="function">
    <text evidence="1">This is a key enzyme of plant metabolism catalyzing the first reaction in the biosynthesis from L-phenylalanine of a wide variety of natural products based on the phenylpropane skeleton.</text>
</comment>